<protein>
    <submittedName>
        <fullName evidence="2">Uncharacterized protein</fullName>
    </submittedName>
</protein>
<name>A0A4Y9YN90_9APHY</name>
<evidence type="ECO:0000313" key="3">
    <source>
        <dbReference type="Proteomes" id="UP000298390"/>
    </source>
</evidence>
<feature type="chain" id="PRO_5021248735" evidence="1">
    <location>
        <begin position="19"/>
        <end position="354"/>
    </location>
</feature>
<organism evidence="2 3">
    <name type="scientific">Rhodofomes roseus</name>
    <dbReference type="NCBI Taxonomy" id="34475"/>
    <lineage>
        <taxon>Eukaryota</taxon>
        <taxon>Fungi</taxon>
        <taxon>Dikarya</taxon>
        <taxon>Basidiomycota</taxon>
        <taxon>Agaricomycotina</taxon>
        <taxon>Agaricomycetes</taxon>
        <taxon>Polyporales</taxon>
        <taxon>Rhodofomes</taxon>
    </lineage>
</organism>
<keyword evidence="1" id="KW-0732">Signal</keyword>
<sequence>MNLFVLLKARIWLPYHLCAPGYDQQSFTHRGITDEVQAGVHLTTLESLELFVNSANRTSSIGCAVEDLTIILPPRQDYPVHAVSQCLRLTPNVEALVLDLPHQPPTNILDGVVLRNVRLLSTNLPHECLTSFLVTHRSLKSLILRYCGKGSACPLRRLDLSHITDLQCPSRCLPAIAHGKVVRATVNVTRLASNAVLVVHALSKSPLYSLTIDFYPTDHDVLARVAAAATTVKKLKLVEKSRPQRRGGHTARRPWNDAASWHRALLALPCLEEIALETDALISTPRRSEAQIISSWANGITRRKTPHPRLYHVALLQPGPDCDTRQHTEWFRSNSKGVWERVVNRTGNRTDVQI</sequence>
<dbReference type="AlphaFoldDB" id="A0A4Y9YN90"/>
<accession>A0A4Y9YN90</accession>
<proteinExistence type="predicted"/>
<evidence type="ECO:0000256" key="1">
    <source>
        <dbReference type="SAM" id="SignalP"/>
    </source>
</evidence>
<gene>
    <name evidence="2" type="ORF">EVJ58_g3837</name>
</gene>
<feature type="signal peptide" evidence="1">
    <location>
        <begin position="1"/>
        <end position="18"/>
    </location>
</feature>
<reference evidence="2 3" key="1">
    <citation type="submission" date="2019-01" db="EMBL/GenBank/DDBJ databases">
        <title>Genome sequencing of the rare red list fungi Fomitopsis rosea.</title>
        <authorList>
            <person name="Buettner E."/>
            <person name="Kellner H."/>
        </authorList>
    </citation>
    <scope>NUCLEOTIDE SEQUENCE [LARGE SCALE GENOMIC DNA]</scope>
    <source>
        <strain evidence="2 3">DSM 105464</strain>
    </source>
</reference>
<dbReference type="Proteomes" id="UP000298390">
    <property type="component" value="Unassembled WGS sequence"/>
</dbReference>
<dbReference type="EMBL" id="SEKV01000165">
    <property type="protein sequence ID" value="TFY62459.1"/>
    <property type="molecule type" value="Genomic_DNA"/>
</dbReference>
<evidence type="ECO:0000313" key="2">
    <source>
        <dbReference type="EMBL" id="TFY62459.1"/>
    </source>
</evidence>
<comment type="caution">
    <text evidence="2">The sequence shown here is derived from an EMBL/GenBank/DDBJ whole genome shotgun (WGS) entry which is preliminary data.</text>
</comment>